<dbReference type="Pfam" id="PF26130">
    <property type="entry name" value="PB1-like"/>
    <property type="match status" value="1"/>
</dbReference>
<accession>K3YMU3</accession>
<evidence type="ECO:0000313" key="3">
    <source>
        <dbReference type="Proteomes" id="UP000004995"/>
    </source>
</evidence>
<dbReference type="AlphaFoldDB" id="K3YMU3"/>
<evidence type="ECO:0000259" key="1">
    <source>
        <dbReference type="Pfam" id="PF26130"/>
    </source>
</evidence>
<sequence>MAPVRRPENAQPPTYSTVQLFHGGVFISSGSNWEYVDAKTVWYDFCEMDKWSPLVVEDIIEDLGYEMAGRVIVFLKRASRELLLY</sequence>
<dbReference type="Gramene" id="KQL02850">
    <property type="protein sequence ID" value="KQL02850"/>
    <property type="gene ID" value="SETIT_015576mg"/>
</dbReference>
<dbReference type="EMBL" id="AGNK02004018">
    <property type="status" value="NOT_ANNOTATED_CDS"/>
    <property type="molecule type" value="Genomic_DNA"/>
</dbReference>
<reference evidence="3" key="1">
    <citation type="journal article" date="2012" name="Nat. Biotechnol.">
        <title>Reference genome sequence of the model plant Setaria.</title>
        <authorList>
            <person name="Bennetzen J.L."/>
            <person name="Schmutz J."/>
            <person name="Wang H."/>
            <person name="Percifield R."/>
            <person name="Hawkins J."/>
            <person name="Pontaroli A.C."/>
            <person name="Estep M."/>
            <person name="Feng L."/>
            <person name="Vaughn J.N."/>
            <person name="Grimwood J."/>
            <person name="Jenkins J."/>
            <person name="Barry K."/>
            <person name="Lindquist E."/>
            <person name="Hellsten U."/>
            <person name="Deshpande S."/>
            <person name="Wang X."/>
            <person name="Wu X."/>
            <person name="Mitros T."/>
            <person name="Triplett J."/>
            <person name="Yang X."/>
            <person name="Ye C.Y."/>
            <person name="Mauro-Herrera M."/>
            <person name="Wang L."/>
            <person name="Li P."/>
            <person name="Sharma M."/>
            <person name="Sharma R."/>
            <person name="Ronald P.C."/>
            <person name="Panaud O."/>
            <person name="Kellogg E.A."/>
            <person name="Brutnell T.P."/>
            <person name="Doust A.N."/>
            <person name="Tuskan G.A."/>
            <person name="Rokhsar D."/>
            <person name="Devos K.M."/>
        </authorList>
    </citation>
    <scope>NUCLEOTIDE SEQUENCE [LARGE SCALE GENOMIC DNA]</scope>
    <source>
        <strain evidence="3">cv. Yugu1</strain>
    </source>
</reference>
<organism evidence="2 3">
    <name type="scientific">Setaria italica</name>
    <name type="common">Foxtail millet</name>
    <name type="synonym">Panicum italicum</name>
    <dbReference type="NCBI Taxonomy" id="4555"/>
    <lineage>
        <taxon>Eukaryota</taxon>
        <taxon>Viridiplantae</taxon>
        <taxon>Streptophyta</taxon>
        <taxon>Embryophyta</taxon>
        <taxon>Tracheophyta</taxon>
        <taxon>Spermatophyta</taxon>
        <taxon>Magnoliopsida</taxon>
        <taxon>Liliopsida</taxon>
        <taxon>Poales</taxon>
        <taxon>Poaceae</taxon>
        <taxon>PACMAD clade</taxon>
        <taxon>Panicoideae</taxon>
        <taxon>Panicodae</taxon>
        <taxon>Paniceae</taxon>
        <taxon>Cenchrinae</taxon>
        <taxon>Setaria</taxon>
    </lineage>
</organism>
<dbReference type="Proteomes" id="UP000004995">
    <property type="component" value="Unassembled WGS sequence"/>
</dbReference>
<dbReference type="HOGENOM" id="CLU_149079_0_0_1"/>
<keyword evidence="3" id="KW-1185">Reference proteome</keyword>
<name>K3YMU3_SETIT</name>
<dbReference type="InterPro" id="IPR058594">
    <property type="entry name" value="PB1-like_dom_pln"/>
</dbReference>
<dbReference type="OMA" id="WEYVDAK"/>
<dbReference type="EnsemblPlants" id="KQL02850">
    <property type="protein sequence ID" value="KQL02850"/>
    <property type="gene ID" value="SETIT_015576mg"/>
</dbReference>
<evidence type="ECO:0000313" key="2">
    <source>
        <dbReference type="EnsemblPlants" id="KQL02850"/>
    </source>
</evidence>
<proteinExistence type="predicted"/>
<protein>
    <recommendedName>
        <fullName evidence="1">PB1-like domain-containing protein</fullName>
    </recommendedName>
</protein>
<reference evidence="2" key="2">
    <citation type="submission" date="2018-08" db="UniProtKB">
        <authorList>
            <consortium name="EnsemblPlants"/>
        </authorList>
    </citation>
    <scope>IDENTIFICATION</scope>
    <source>
        <strain evidence="2">Yugu1</strain>
    </source>
</reference>
<feature type="domain" description="PB1-like" evidence="1">
    <location>
        <begin position="16"/>
        <end position="70"/>
    </location>
</feature>
<dbReference type="InParanoid" id="K3YMU3"/>